<name>A0A4Q9MWW2_9APHY</name>
<accession>A0A4Q9MWW2</accession>
<reference evidence="1" key="1">
    <citation type="submission" date="2019-01" db="EMBL/GenBank/DDBJ databases">
        <title>Draft genome sequences of three monokaryotic isolates of the white-rot basidiomycete fungus Dichomitus squalens.</title>
        <authorList>
            <consortium name="DOE Joint Genome Institute"/>
            <person name="Lopez S.C."/>
            <person name="Andreopoulos B."/>
            <person name="Pangilinan J."/>
            <person name="Lipzen A."/>
            <person name="Riley R."/>
            <person name="Ahrendt S."/>
            <person name="Ng V."/>
            <person name="Barry K."/>
            <person name="Daum C."/>
            <person name="Grigoriev I.V."/>
            <person name="Hilden K.S."/>
            <person name="Makela M.R."/>
            <person name="de Vries R.P."/>
        </authorList>
    </citation>
    <scope>NUCLEOTIDE SEQUENCE [LARGE SCALE GENOMIC DNA]</scope>
    <source>
        <strain evidence="1">OM18370.1</strain>
    </source>
</reference>
<dbReference type="AlphaFoldDB" id="A0A4Q9MWW2"/>
<dbReference type="EMBL" id="ML143397">
    <property type="protein sequence ID" value="TBU31917.1"/>
    <property type="molecule type" value="Genomic_DNA"/>
</dbReference>
<gene>
    <name evidence="1" type="ORF">BD311DRAFT_751889</name>
</gene>
<evidence type="ECO:0000313" key="1">
    <source>
        <dbReference type="EMBL" id="TBU31917.1"/>
    </source>
</evidence>
<dbReference type="Proteomes" id="UP000292957">
    <property type="component" value="Unassembled WGS sequence"/>
</dbReference>
<proteinExistence type="predicted"/>
<sequence length="87" mass="10249">MTSLALALRRNSARWRFDVTTTWSTSYGLRLLRTLLTNRRYPVDSLAYWYQPAHAGRDCSLDRTYRGAACEHCGSFFRSRQMCHHYP</sequence>
<organism evidence="1">
    <name type="scientific">Dichomitus squalens</name>
    <dbReference type="NCBI Taxonomy" id="114155"/>
    <lineage>
        <taxon>Eukaryota</taxon>
        <taxon>Fungi</taxon>
        <taxon>Dikarya</taxon>
        <taxon>Basidiomycota</taxon>
        <taxon>Agaricomycotina</taxon>
        <taxon>Agaricomycetes</taxon>
        <taxon>Polyporales</taxon>
        <taxon>Polyporaceae</taxon>
        <taxon>Dichomitus</taxon>
    </lineage>
</organism>
<protein>
    <submittedName>
        <fullName evidence="1">Uncharacterized protein</fullName>
    </submittedName>
</protein>